<evidence type="ECO:0000313" key="1">
    <source>
        <dbReference type="EMBL" id="QOZ68016.1"/>
    </source>
</evidence>
<protein>
    <submittedName>
        <fullName evidence="1">Uncharacterized protein</fullName>
    </submittedName>
</protein>
<reference evidence="1 2" key="1">
    <citation type="submission" date="2018-06" db="EMBL/GenBank/DDBJ databases">
        <title>Comparative genomics of Bradyrhizobium nodulating Arachidis hypogaea.</title>
        <authorList>
            <person name="Li Y."/>
        </authorList>
    </citation>
    <scope>NUCLEOTIDE SEQUENCE [LARGE SCALE GENOMIC DNA]</scope>
    <source>
        <strain evidence="1 2">CCBAU 051107</strain>
    </source>
</reference>
<gene>
    <name evidence="1" type="ORF">WN72_18125</name>
</gene>
<evidence type="ECO:0000313" key="2">
    <source>
        <dbReference type="Proteomes" id="UP000594015"/>
    </source>
</evidence>
<sequence length="76" mass="8141">MIADAIFCAIAGLDYYHVVVLALIARGLEAGRIPFGWTRQFVDAAARDDCIDQEDLKVAGGFGGNHGLLKCMTTPT</sequence>
<dbReference type="KEGG" id="barh:WN72_18125"/>
<dbReference type="RefSeq" id="WP_027559014.1">
    <property type="nucleotide sequence ID" value="NZ_AXAD01000002.1"/>
</dbReference>
<dbReference type="AlphaFoldDB" id="A0AAE7NMJ8"/>
<proteinExistence type="predicted"/>
<name>A0AAE7NMJ8_9BRAD</name>
<accession>A0AAE7NMJ8</accession>
<organism evidence="1 2">
    <name type="scientific">Bradyrhizobium arachidis</name>
    <dbReference type="NCBI Taxonomy" id="858423"/>
    <lineage>
        <taxon>Bacteria</taxon>
        <taxon>Pseudomonadati</taxon>
        <taxon>Pseudomonadota</taxon>
        <taxon>Alphaproteobacteria</taxon>
        <taxon>Hyphomicrobiales</taxon>
        <taxon>Nitrobacteraceae</taxon>
        <taxon>Bradyrhizobium</taxon>
    </lineage>
</organism>
<dbReference type="Proteomes" id="UP000594015">
    <property type="component" value="Chromosome"/>
</dbReference>
<dbReference type="EMBL" id="CP030050">
    <property type="protein sequence ID" value="QOZ68016.1"/>
    <property type="molecule type" value="Genomic_DNA"/>
</dbReference>